<evidence type="ECO:0000313" key="16">
    <source>
        <dbReference type="EMBL" id="PNF16317.1"/>
    </source>
</evidence>
<dbReference type="FunCoup" id="A0A2J7PIZ9">
    <property type="interactions" value="1112"/>
</dbReference>
<gene>
    <name evidence="16" type="ORF">B7P43_G10830</name>
</gene>
<dbReference type="GO" id="GO:0008270">
    <property type="term" value="F:zinc ion binding"/>
    <property type="evidence" value="ECO:0007669"/>
    <property type="project" value="UniProtKB-KW"/>
</dbReference>
<feature type="region of interest" description="Disordered" evidence="13">
    <location>
        <begin position="418"/>
        <end position="450"/>
    </location>
</feature>
<evidence type="ECO:0000256" key="4">
    <source>
        <dbReference type="ARBA" id="ARBA00022491"/>
    </source>
</evidence>
<evidence type="ECO:0000256" key="12">
    <source>
        <dbReference type="PROSITE-ProRule" id="PRU00723"/>
    </source>
</evidence>
<keyword evidence="8" id="KW-0805">Transcription regulation</keyword>
<comment type="caution">
    <text evidence="16">The sequence shown here is derived from an EMBL/GenBank/DDBJ whole genome shotgun (WGS) entry which is preliminary data.</text>
</comment>
<comment type="function">
    <text evidence="1">Transcription repressor.</text>
</comment>
<dbReference type="PROSITE" id="PS50103">
    <property type="entry name" value="ZF_C3H1"/>
    <property type="match status" value="1"/>
</dbReference>
<keyword evidence="17" id="KW-1185">Reference proteome</keyword>
<keyword evidence="11" id="KW-0539">Nucleus</keyword>
<dbReference type="CDD" id="cd20384">
    <property type="entry name" value="Tudor_ZGPAT"/>
    <property type="match status" value="1"/>
</dbReference>
<sequence>MAEDVTTLLQALSQYETQLSQVQLAVAASPPGPDCDSLVSLQSDIEELILLTRENLMSIQKQMKERGLPTEAGDASHSDKGSSEQTGTADHFDKEYALLKAELEEVEATHDSAPETVQGGSTADIQEDLDALQGMKCQAPHKCRWGDVTYHNALVCGAELTSSVRSMDQIQVRVMFTNPVQQDMLPCPYYLEGACRFSDEQCRFSHGELVDLSSLKEYKEPDFSAVRPGVRVLVKGDDNLWHGAVVLTCSSKTKCEVKLESSGKAKEVDLHWILPLGDAQASEDSSSDESSGDELAIGVDPVLVKQPLFTTPASPAFRDWEKHTRGIGSRLMAQMGYVMGTGLGRSGEGRLEPVEALVFPAGKSLDHCMALREKAGGDMNLFKVEKRLRRLQQKHDQQNQKQYERDNQRTNVFDFINSKLGDKTGTVHDLAPEPSSASKPPNRDKGLKSESCQGLNVIQFRVGEEIRKAERDLIRLQESLSRHTQGSPTHATIFSKLEGRQGELNKLRASERSISLEQSQRKDRKKLAVF</sequence>
<evidence type="ECO:0000256" key="7">
    <source>
        <dbReference type="ARBA" id="ARBA00022833"/>
    </source>
</evidence>
<feature type="domain" description="G-patch" evidence="15">
    <location>
        <begin position="324"/>
        <end position="356"/>
    </location>
</feature>
<dbReference type="OrthoDB" id="5842926at2759"/>
<keyword evidence="6 12" id="KW-0863">Zinc-finger</keyword>
<evidence type="ECO:0000256" key="5">
    <source>
        <dbReference type="ARBA" id="ARBA00022723"/>
    </source>
</evidence>
<evidence type="ECO:0000256" key="2">
    <source>
        <dbReference type="ARBA" id="ARBA00004123"/>
    </source>
</evidence>
<dbReference type="InterPro" id="IPR000467">
    <property type="entry name" value="G_patch_dom"/>
</dbReference>
<dbReference type="Gene3D" id="2.30.30.1190">
    <property type="match status" value="1"/>
</dbReference>
<dbReference type="SMART" id="SM00356">
    <property type="entry name" value="ZnF_C3H1"/>
    <property type="match status" value="1"/>
</dbReference>
<evidence type="ECO:0000256" key="1">
    <source>
        <dbReference type="ARBA" id="ARBA00004062"/>
    </source>
</evidence>
<feature type="domain" description="C3H1-type" evidence="14">
    <location>
        <begin position="181"/>
        <end position="209"/>
    </location>
</feature>
<evidence type="ECO:0000313" key="17">
    <source>
        <dbReference type="Proteomes" id="UP000235965"/>
    </source>
</evidence>
<dbReference type="PROSITE" id="PS50174">
    <property type="entry name" value="G_PATCH"/>
    <property type="match status" value="1"/>
</dbReference>
<dbReference type="SMART" id="SM00443">
    <property type="entry name" value="G_patch"/>
    <property type="match status" value="1"/>
</dbReference>
<dbReference type="InterPro" id="IPR000571">
    <property type="entry name" value="Znf_CCCH"/>
</dbReference>
<name>A0A2J7PIZ9_9NEOP</name>
<evidence type="ECO:0000256" key="9">
    <source>
        <dbReference type="ARBA" id="ARBA00023125"/>
    </source>
</evidence>
<keyword evidence="4" id="KW-0678">Repressor</keyword>
<evidence type="ECO:0000256" key="13">
    <source>
        <dbReference type="SAM" id="MobiDB-lite"/>
    </source>
</evidence>
<proteinExistence type="predicted"/>
<dbReference type="GO" id="GO:0000978">
    <property type="term" value="F:RNA polymerase II cis-regulatory region sequence-specific DNA binding"/>
    <property type="evidence" value="ECO:0007669"/>
    <property type="project" value="TreeGrafter"/>
</dbReference>
<feature type="compositionally biased region" description="Basic and acidic residues" evidence="13">
    <location>
        <begin position="64"/>
        <end position="82"/>
    </location>
</feature>
<keyword evidence="10" id="KW-0804">Transcription</keyword>
<evidence type="ECO:0000256" key="6">
    <source>
        <dbReference type="ARBA" id="ARBA00022771"/>
    </source>
</evidence>
<feature type="region of interest" description="Disordered" evidence="13">
    <location>
        <begin position="64"/>
        <end position="89"/>
    </location>
</feature>
<feature type="region of interest" description="Disordered" evidence="13">
    <location>
        <begin position="506"/>
        <end position="530"/>
    </location>
</feature>
<dbReference type="AlphaFoldDB" id="A0A2J7PIZ9"/>
<dbReference type="InParanoid" id="A0A2J7PIZ9"/>
<feature type="zinc finger region" description="C3H1-type" evidence="12">
    <location>
        <begin position="181"/>
        <end position="209"/>
    </location>
</feature>
<dbReference type="STRING" id="105785.A0A2J7PIZ9"/>
<dbReference type="GO" id="GO:0001227">
    <property type="term" value="F:DNA-binding transcription repressor activity, RNA polymerase II-specific"/>
    <property type="evidence" value="ECO:0007669"/>
    <property type="project" value="TreeGrafter"/>
</dbReference>
<evidence type="ECO:0000259" key="15">
    <source>
        <dbReference type="PROSITE" id="PS50174"/>
    </source>
</evidence>
<evidence type="ECO:0000259" key="14">
    <source>
        <dbReference type="PROSITE" id="PS50103"/>
    </source>
</evidence>
<keyword evidence="5 12" id="KW-0479">Metal-binding</keyword>
<evidence type="ECO:0000256" key="10">
    <source>
        <dbReference type="ARBA" id="ARBA00023163"/>
    </source>
</evidence>
<dbReference type="PANTHER" id="PTHR46297">
    <property type="entry name" value="ZINC FINGER CCCH-TYPE WITH G PATCH DOMAIN-CONTAINING PROTEIN"/>
    <property type="match status" value="1"/>
</dbReference>
<dbReference type="Pfam" id="PF01585">
    <property type="entry name" value="G-patch"/>
    <property type="match status" value="1"/>
</dbReference>
<organism evidence="16 17">
    <name type="scientific">Cryptotermes secundus</name>
    <dbReference type="NCBI Taxonomy" id="105785"/>
    <lineage>
        <taxon>Eukaryota</taxon>
        <taxon>Metazoa</taxon>
        <taxon>Ecdysozoa</taxon>
        <taxon>Arthropoda</taxon>
        <taxon>Hexapoda</taxon>
        <taxon>Insecta</taxon>
        <taxon>Pterygota</taxon>
        <taxon>Neoptera</taxon>
        <taxon>Polyneoptera</taxon>
        <taxon>Dictyoptera</taxon>
        <taxon>Blattodea</taxon>
        <taxon>Blattoidea</taxon>
        <taxon>Termitoidae</taxon>
        <taxon>Kalotermitidae</taxon>
        <taxon>Cryptotermitinae</taxon>
        <taxon>Cryptotermes</taxon>
    </lineage>
</organism>
<dbReference type="EMBL" id="NEVH01024952">
    <property type="protein sequence ID" value="PNF16317.1"/>
    <property type="molecule type" value="Genomic_DNA"/>
</dbReference>
<dbReference type="GO" id="GO:0005634">
    <property type="term" value="C:nucleus"/>
    <property type="evidence" value="ECO:0007669"/>
    <property type="project" value="UniProtKB-SubCell"/>
</dbReference>
<keyword evidence="9" id="KW-0238">DNA-binding</keyword>
<dbReference type="EMBL" id="NEVH01024952">
    <property type="protein sequence ID" value="PNF16312.1"/>
    <property type="molecule type" value="Genomic_DNA"/>
</dbReference>
<evidence type="ECO:0000256" key="8">
    <source>
        <dbReference type="ARBA" id="ARBA00023015"/>
    </source>
</evidence>
<reference evidence="16 17" key="1">
    <citation type="submission" date="2017-12" db="EMBL/GenBank/DDBJ databases">
        <title>Hemimetabolous genomes reveal molecular basis of termite eusociality.</title>
        <authorList>
            <person name="Harrison M.C."/>
            <person name="Jongepier E."/>
            <person name="Robertson H.M."/>
            <person name="Arning N."/>
            <person name="Bitard-Feildel T."/>
            <person name="Chao H."/>
            <person name="Childers C.P."/>
            <person name="Dinh H."/>
            <person name="Doddapaneni H."/>
            <person name="Dugan S."/>
            <person name="Gowin J."/>
            <person name="Greiner C."/>
            <person name="Han Y."/>
            <person name="Hu H."/>
            <person name="Hughes D.S.T."/>
            <person name="Huylmans A.-K."/>
            <person name="Kemena C."/>
            <person name="Kremer L.P.M."/>
            <person name="Lee S.L."/>
            <person name="Lopez-Ezquerra A."/>
            <person name="Mallet L."/>
            <person name="Monroy-Kuhn J.M."/>
            <person name="Moser A."/>
            <person name="Murali S.C."/>
            <person name="Muzny D.M."/>
            <person name="Otani S."/>
            <person name="Piulachs M.-D."/>
            <person name="Poelchau M."/>
            <person name="Qu J."/>
            <person name="Schaub F."/>
            <person name="Wada-Katsumata A."/>
            <person name="Worley K.C."/>
            <person name="Xie Q."/>
            <person name="Ylla G."/>
            <person name="Poulsen M."/>
            <person name="Gibbs R.A."/>
            <person name="Schal C."/>
            <person name="Richards S."/>
            <person name="Belles X."/>
            <person name="Korb J."/>
            <person name="Bornberg-Bauer E."/>
        </authorList>
    </citation>
    <scope>NUCLEOTIDE SEQUENCE [LARGE SCALE GENOMIC DNA]</scope>
    <source>
        <tissue evidence="16">Whole body</tissue>
    </source>
</reference>
<dbReference type="Proteomes" id="UP000235965">
    <property type="component" value="Unassembled WGS sequence"/>
</dbReference>
<protein>
    <recommendedName>
        <fullName evidence="3">Zinc finger CCCH-type with G patch domain-containing protein</fullName>
    </recommendedName>
</protein>
<comment type="subcellular location">
    <subcellularLocation>
        <location evidence="2">Nucleus</location>
    </subcellularLocation>
</comment>
<evidence type="ECO:0000256" key="11">
    <source>
        <dbReference type="ARBA" id="ARBA00023242"/>
    </source>
</evidence>
<accession>A0A2J7PIZ9</accession>
<dbReference type="PANTHER" id="PTHR46297:SF1">
    <property type="entry name" value="ZINC FINGER CCCH-TYPE WITH G PATCH DOMAIN-CONTAINING PROTEIN"/>
    <property type="match status" value="1"/>
</dbReference>
<keyword evidence="7 12" id="KW-0862">Zinc</keyword>
<evidence type="ECO:0000256" key="3">
    <source>
        <dbReference type="ARBA" id="ARBA00022414"/>
    </source>
</evidence>